<protein>
    <submittedName>
        <fullName evidence="2">Centromere protein P</fullName>
    </submittedName>
</protein>
<comment type="caution">
    <text evidence="2">The sequence shown here is derived from an EMBL/GenBank/DDBJ whole genome shotgun (WGS) entry which is preliminary data.</text>
</comment>
<proteinExistence type="predicted"/>
<feature type="coiled-coil region" evidence="1">
    <location>
        <begin position="51"/>
        <end position="78"/>
    </location>
</feature>
<dbReference type="AlphaFoldDB" id="A0A9Q1B8Q6"/>
<evidence type="ECO:0000313" key="2">
    <source>
        <dbReference type="EMBL" id="KAJ8017991.1"/>
    </source>
</evidence>
<dbReference type="Pfam" id="PF13096">
    <property type="entry name" value="CENP-P"/>
    <property type="match status" value="1"/>
</dbReference>
<dbReference type="PANTHER" id="PTHR28577:SF1">
    <property type="entry name" value="CENTROMERE PROTEIN P"/>
    <property type="match status" value="1"/>
</dbReference>
<dbReference type="InterPro" id="IPR027801">
    <property type="entry name" value="CENP-P"/>
</dbReference>
<sequence length="341" mass="39514">MFTFPSENDVPETLERYLEQVTDLPVLTSTRIDHSTGSHGNTSPPCQLNSVDSCKAEIQNLEQEISQLEDAIFQEDYRLLEIRLSTLDDVTKHFSFKRKHSDAVTDDEDIMKKLQLQEAFTGIHFHDVTSKVLEQSDERTIRIQMIEGSCSDLEFKVKFEVIETEVGERSEVPALAEQEQRAQVTNLEISVDHEWVKRDISTFIEATVQSCSLQPFLRGFQQYARQFFQRKSVYDHFEKTYPDCVKLYPNNDLSILQFVHPVHKGIVYTVTWSISISNNTSMEENFTLDVFANEQMQMMDRRNILQNAPDKFQEMIGLMGIEKNFGHPHWSCVIILARDVC</sequence>
<dbReference type="GO" id="GO:0034080">
    <property type="term" value="P:CENP-A containing chromatin assembly"/>
    <property type="evidence" value="ECO:0007669"/>
    <property type="project" value="InterPro"/>
</dbReference>
<dbReference type="EMBL" id="JAIZAY010000754">
    <property type="protein sequence ID" value="KAJ8017991.1"/>
    <property type="molecule type" value="Genomic_DNA"/>
</dbReference>
<keyword evidence="1" id="KW-0175">Coiled coil</keyword>
<gene>
    <name evidence="2" type="ORF">HOLleu_44269</name>
</gene>
<reference evidence="2" key="1">
    <citation type="submission" date="2021-10" db="EMBL/GenBank/DDBJ databases">
        <title>Tropical sea cucumber genome reveals ecological adaptation and Cuvierian tubules defense mechanism.</title>
        <authorList>
            <person name="Chen T."/>
        </authorList>
    </citation>
    <scope>NUCLEOTIDE SEQUENCE</scope>
    <source>
        <strain evidence="2">Nanhai2018</strain>
        <tissue evidence="2">Muscle</tissue>
    </source>
</reference>
<dbReference type="OrthoDB" id="5976950at2759"/>
<dbReference type="PANTHER" id="PTHR28577">
    <property type="entry name" value="CENTROMERE PROTEIN P"/>
    <property type="match status" value="1"/>
</dbReference>
<dbReference type="GO" id="GO:0005634">
    <property type="term" value="C:nucleus"/>
    <property type="evidence" value="ECO:0007669"/>
    <property type="project" value="TreeGrafter"/>
</dbReference>
<name>A0A9Q1B8Q6_HOLLE</name>
<keyword evidence="3" id="KW-1185">Reference proteome</keyword>
<evidence type="ECO:0000313" key="3">
    <source>
        <dbReference type="Proteomes" id="UP001152320"/>
    </source>
</evidence>
<dbReference type="GO" id="GO:0000775">
    <property type="term" value="C:chromosome, centromeric region"/>
    <property type="evidence" value="ECO:0007669"/>
    <property type="project" value="InterPro"/>
</dbReference>
<accession>A0A9Q1B8Q6</accession>
<evidence type="ECO:0000256" key="1">
    <source>
        <dbReference type="SAM" id="Coils"/>
    </source>
</evidence>
<dbReference type="Proteomes" id="UP001152320">
    <property type="component" value="Unassembled WGS sequence"/>
</dbReference>
<organism evidence="2 3">
    <name type="scientific">Holothuria leucospilota</name>
    <name type="common">Black long sea cucumber</name>
    <name type="synonym">Mertensiothuria leucospilota</name>
    <dbReference type="NCBI Taxonomy" id="206669"/>
    <lineage>
        <taxon>Eukaryota</taxon>
        <taxon>Metazoa</taxon>
        <taxon>Echinodermata</taxon>
        <taxon>Eleutherozoa</taxon>
        <taxon>Echinozoa</taxon>
        <taxon>Holothuroidea</taxon>
        <taxon>Aspidochirotacea</taxon>
        <taxon>Aspidochirotida</taxon>
        <taxon>Holothuriidae</taxon>
        <taxon>Holothuria</taxon>
    </lineage>
</organism>